<protein>
    <submittedName>
        <fullName evidence="1">Uncharacterized protein</fullName>
    </submittedName>
</protein>
<organism evidence="1 2">
    <name type="scientific">Stieleria magnilauensis</name>
    <dbReference type="NCBI Taxonomy" id="2527963"/>
    <lineage>
        <taxon>Bacteria</taxon>
        <taxon>Pseudomonadati</taxon>
        <taxon>Planctomycetota</taxon>
        <taxon>Planctomycetia</taxon>
        <taxon>Pirellulales</taxon>
        <taxon>Pirellulaceae</taxon>
        <taxon>Stieleria</taxon>
    </lineage>
</organism>
<gene>
    <name evidence="1" type="ORF">TBK1r_02670</name>
</gene>
<dbReference type="RefSeq" id="WP_145207165.1">
    <property type="nucleotide sequence ID" value="NZ_CP036432.1"/>
</dbReference>
<dbReference type="EMBL" id="CP036432">
    <property type="protein sequence ID" value="QDV81352.1"/>
    <property type="molecule type" value="Genomic_DNA"/>
</dbReference>
<sequence>MEISLSNQTEQDIIKLAEAGDYVSAAKQLADAILNERPKLKPSSREHAVEQLRKDAYRSQSWQEFNTFKSAEEIAEEQGIGPVQDADDLVFPHWPKDESVDDFIAAAKGLIEPVAE</sequence>
<evidence type="ECO:0000313" key="2">
    <source>
        <dbReference type="Proteomes" id="UP000318081"/>
    </source>
</evidence>
<name>A0ABX5XH87_9BACT</name>
<accession>A0ABX5XH87</accession>
<keyword evidence="2" id="KW-1185">Reference proteome</keyword>
<dbReference type="Proteomes" id="UP000318081">
    <property type="component" value="Chromosome"/>
</dbReference>
<evidence type="ECO:0000313" key="1">
    <source>
        <dbReference type="EMBL" id="QDV81352.1"/>
    </source>
</evidence>
<reference evidence="1 2" key="1">
    <citation type="submission" date="2019-02" db="EMBL/GenBank/DDBJ databases">
        <title>Deep-cultivation of Planctomycetes and their phenomic and genomic characterization uncovers novel biology.</title>
        <authorList>
            <person name="Wiegand S."/>
            <person name="Jogler M."/>
            <person name="Boedeker C."/>
            <person name="Pinto D."/>
            <person name="Vollmers J."/>
            <person name="Rivas-Marin E."/>
            <person name="Kohn T."/>
            <person name="Peeters S.H."/>
            <person name="Heuer A."/>
            <person name="Rast P."/>
            <person name="Oberbeckmann S."/>
            <person name="Bunk B."/>
            <person name="Jeske O."/>
            <person name="Meyerdierks A."/>
            <person name="Storesund J.E."/>
            <person name="Kallscheuer N."/>
            <person name="Luecker S."/>
            <person name="Lage O.M."/>
            <person name="Pohl T."/>
            <person name="Merkel B.J."/>
            <person name="Hornburger P."/>
            <person name="Mueller R.-W."/>
            <person name="Bruemmer F."/>
            <person name="Labrenz M."/>
            <person name="Spormann A.M."/>
            <person name="Op den Camp H."/>
            <person name="Overmann J."/>
            <person name="Amann R."/>
            <person name="Jetten M.S.M."/>
            <person name="Mascher T."/>
            <person name="Medema M.H."/>
            <person name="Devos D.P."/>
            <person name="Kaster A.-K."/>
            <person name="Ovreas L."/>
            <person name="Rohde M."/>
            <person name="Galperin M.Y."/>
            <person name="Jogler C."/>
        </authorList>
    </citation>
    <scope>NUCLEOTIDE SEQUENCE [LARGE SCALE GENOMIC DNA]</scope>
    <source>
        <strain evidence="1 2">TBK1r</strain>
    </source>
</reference>
<proteinExistence type="predicted"/>